<dbReference type="EMBL" id="CP041636">
    <property type="protein sequence ID" value="QDO98759.1"/>
    <property type="molecule type" value="Genomic_DNA"/>
</dbReference>
<evidence type="ECO:0000259" key="7">
    <source>
        <dbReference type="Pfam" id="PF06271"/>
    </source>
</evidence>
<evidence type="ECO:0000313" key="9">
    <source>
        <dbReference type="Proteomes" id="UP000317496"/>
    </source>
</evidence>
<keyword evidence="2" id="KW-1003">Cell membrane</keyword>
<protein>
    <submittedName>
        <fullName evidence="8">RDD family protein</fullName>
    </submittedName>
</protein>
<comment type="subcellular location">
    <subcellularLocation>
        <location evidence="1">Cell membrane</location>
        <topology evidence="1">Multi-pass membrane protein</topology>
    </subcellularLocation>
</comment>
<keyword evidence="5 6" id="KW-0472">Membrane</keyword>
<keyword evidence="3 6" id="KW-0812">Transmembrane</keyword>
<accession>A0A516H4R2</accession>
<dbReference type="KEGG" id="fer:FNB15_16410"/>
<sequence>MIVSDQKPPSELASTTIPVVDPFSDPAQFDGLLWRRCLAYFIDLCILLGLLLVYKVALVFFTVITFGLATPLLVLLAAAIPVAYHTLTIGGSGSATLGMRLFGLQVRVWDGGKPGYIQALLHTAVFYVTTSFTGGLILLWPLFSNRRRCLHDQLCGTMVVRRLGRM</sequence>
<keyword evidence="4 6" id="KW-1133">Transmembrane helix</keyword>
<evidence type="ECO:0000313" key="8">
    <source>
        <dbReference type="EMBL" id="QDO98759.1"/>
    </source>
</evidence>
<dbReference type="PANTHER" id="PTHR36115">
    <property type="entry name" value="PROLINE-RICH ANTIGEN HOMOLOG-RELATED"/>
    <property type="match status" value="1"/>
</dbReference>
<evidence type="ECO:0000256" key="3">
    <source>
        <dbReference type="ARBA" id="ARBA00022692"/>
    </source>
</evidence>
<evidence type="ECO:0000256" key="5">
    <source>
        <dbReference type="ARBA" id="ARBA00023136"/>
    </source>
</evidence>
<dbReference type="GO" id="GO:0005886">
    <property type="term" value="C:plasma membrane"/>
    <property type="evidence" value="ECO:0007669"/>
    <property type="project" value="UniProtKB-SubCell"/>
</dbReference>
<dbReference type="InterPro" id="IPR010432">
    <property type="entry name" value="RDD"/>
</dbReference>
<proteinExistence type="predicted"/>
<dbReference type="OrthoDB" id="7270324at2"/>
<feature type="transmembrane region" description="Helical" evidence="6">
    <location>
        <begin position="124"/>
        <end position="143"/>
    </location>
</feature>
<feature type="transmembrane region" description="Helical" evidence="6">
    <location>
        <begin position="60"/>
        <end position="84"/>
    </location>
</feature>
<evidence type="ECO:0000256" key="2">
    <source>
        <dbReference type="ARBA" id="ARBA00022475"/>
    </source>
</evidence>
<dbReference type="AlphaFoldDB" id="A0A516H4R2"/>
<evidence type="ECO:0000256" key="1">
    <source>
        <dbReference type="ARBA" id="ARBA00004651"/>
    </source>
</evidence>
<dbReference type="Pfam" id="PF06271">
    <property type="entry name" value="RDD"/>
    <property type="match status" value="1"/>
</dbReference>
<gene>
    <name evidence="8" type="ORF">FNB15_16410</name>
</gene>
<dbReference type="Proteomes" id="UP000317496">
    <property type="component" value="Chromosome"/>
</dbReference>
<keyword evidence="9" id="KW-1185">Reference proteome</keyword>
<evidence type="ECO:0000256" key="4">
    <source>
        <dbReference type="ARBA" id="ARBA00022989"/>
    </source>
</evidence>
<organism evidence="8 9">
    <name type="scientific">Ferrovibrio terrae</name>
    <dbReference type="NCBI Taxonomy" id="2594003"/>
    <lineage>
        <taxon>Bacteria</taxon>
        <taxon>Pseudomonadati</taxon>
        <taxon>Pseudomonadota</taxon>
        <taxon>Alphaproteobacteria</taxon>
        <taxon>Rhodospirillales</taxon>
        <taxon>Rhodospirillaceae</taxon>
        <taxon>Ferrovibrio</taxon>
    </lineage>
</organism>
<feature type="domain" description="RDD" evidence="7">
    <location>
        <begin position="33"/>
        <end position="156"/>
    </location>
</feature>
<feature type="transmembrane region" description="Helical" evidence="6">
    <location>
        <begin position="33"/>
        <end position="53"/>
    </location>
</feature>
<dbReference type="PANTHER" id="PTHR36115:SF10">
    <property type="entry name" value="RDD DOMAIN-CONTAINING PROTEIN"/>
    <property type="match status" value="1"/>
</dbReference>
<reference evidence="8 9" key="1">
    <citation type="submission" date="2019-07" db="EMBL/GenBank/DDBJ databases">
        <title>Genome sequencing for Ferrovibrio sp. K5.</title>
        <authorList>
            <person name="Park S.-J."/>
        </authorList>
    </citation>
    <scope>NUCLEOTIDE SEQUENCE [LARGE SCALE GENOMIC DNA]</scope>
    <source>
        <strain evidence="8 9">K5</strain>
    </source>
</reference>
<evidence type="ECO:0000256" key="6">
    <source>
        <dbReference type="SAM" id="Phobius"/>
    </source>
</evidence>
<dbReference type="InterPro" id="IPR051791">
    <property type="entry name" value="Pra-immunoreactive"/>
</dbReference>
<name>A0A516H4R2_9PROT</name>